<evidence type="ECO:0008006" key="4">
    <source>
        <dbReference type="Google" id="ProtNLM"/>
    </source>
</evidence>
<evidence type="ECO:0000313" key="2">
    <source>
        <dbReference type="EMBL" id="MFC3528049.1"/>
    </source>
</evidence>
<proteinExistence type="predicted"/>
<reference evidence="3" key="1">
    <citation type="journal article" date="2019" name="Int. J. Syst. Evol. Microbiol.">
        <title>The Global Catalogue of Microorganisms (GCM) 10K type strain sequencing project: providing services to taxonomists for standard genome sequencing and annotation.</title>
        <authorList>
            <consortium name="The Broad Institute Genomics Platform"/>
            <consortium name="The Broad Institute Genome Sequencing Center for Infectious Disease"/>
            <person name="Wu L."/>
            <person name="Ma J."/>
        </authorList>
    </citation>
    <scope>NUCLEOTIDE SEQUENCE [LARGE SCALE GENOMIC DNA]</scope>
    <source>
        <strain evidence="3">KCTC 42899</strain>
    </source>
</reference>
<keyword evidence="1" id="KW-0472">Membrane</keyword>
<dbReference type="EMBL" id="JBHRXJ010000004">
    <property type="protein sequence ID" value="MFC3528049.1"/>
    <property type="molecule type" value="Genomic_DNA"/>
</dbReference>
<organism evidence="2 3">
    <name type="scientific">Paracoccus mangrovi</name>
    <dbReference type="NCBI Taxonomy" id="1715645"/>
    <lineage>
        <taxon>Bacteria</taxon>
        <taxon>Pseudomonadati</taxon>
        <taxon>Pseudomonadota</taxon>
        <taxon>Alphaproteobacteria</taxon>
        <taxon>Rhodobacterales</taxon>
        <taxon>Paracoccaceae</taxon>
        <taxon>Paracoccus</taxon>
    </lineage>
</organism>
<name>A0ABV7R1K6_9RHOB</name>
<keyword evidence="1" id="KW-0812">Transmembrane</keyword>
<sequence length="142" mass="15507">MTKGWAAIALAVIAAIVIGAGLVLTGGPAEARKERRDRERDNDLTALTELVDCLARTNRGQLPDRLAPTSQCDWQGSLVDPFTGEPYRYDRAGPRNYRLCAGFETPPPDTVGLWGRDGEGCISRMLVAQPQYGSEATIPYRN</sequence>
<keyword evidence="3" id="KW-1185">Reference proteome</keyword>
<evidence type="ECO:0000256" key="1">
    <source>
        <dbReference type="SAM" id="Phobius"/>
    </source>
</evidence>
<keyword evidence="1" id="KW-1133">Transmembrane helix</keyword>
<protein>
    <recommendedName>
        <fullName evidence="4">Type II secretion system protein GspG C-terminal domain-containing protein</fullName>
    </recommendedName>
</protein>
<comment type="caution">
    <text evidence="2">The sequence shown here is derived from an EMBL/GenBank/DDBJ whole genome shotgun (WGS) entry which is preliminary data.</text>
</comment>
<evidence type="ECO:0000313" key="3">
    <source>
        <dbReference type="Proteomes" id="UP001595721"/>
    </source>
</evidence>
<accession>A0ABV7R1K6</accession>
<gene>
    <name evidence="2" type="ORF">ACFOMH_07645</name>
</gene>
<dbReference type="RefSeq" id="WP_377743680.1">
    <property type="nucleotide sequence ID" value="NZ_JBHRXJ010000004.1"/>
</dbReference>
<feature type="transmembrane region" description="Helical" evidence="1">
    <location>
        <begin position="6"/>
        <end position="26"/>
    </location>
</feature>
<dbReference type="Proteomes" id="UP001595721">
    <property type="component" value="Unassembled WGS sequence"/>
</dbReference>